<dbReference type="EMBL" id="JAQQKX010000005">
    <property type="protein sequence ID" value="MDC7683251.1"/>
    <property type="molecule type" value="Genomic_DNA"/>
</dbReference>
<accession>A0ABT5HT51</accession>
<gene>
    <name evidence="1" type="ORF">PQU92_08180</name>
</gene>
<reference evidence="1 2" key="1">
    <citation type="submission" date="2023-01" db="EMBL/GenBank/DDBJ databases">
        <title>Novel species of the genus Asticcacaulis isolated from rivers.</title>
        <authorList>
            <person name="Lu H."/>
        </authorList>
    </citation>
    <scope>NUCLEOTIDE SEQUENCE [LARGE SCALE GENOMIC DNA]</scope>
    <source>
        <strain evidence="1 2">BYS171W</strain>
    </source>
</reference>
<evidence type="ECO:0000313" key="1">
    <source>
        <dbReference type="EMBL" id="MDC7683251.1"/>
    </source>
</evidence>
<keyword evidence="2" id="KW-1185">Reference proteome</keyword>
<proteinExistence type="predicted"/>
<dbReference type="RefSeq" id="WP_272747725.1">
    <property type="nucleotide sequence ID" value="NZ_JAQQKX010000005.1"/>
</dbReference>
<comment type="caution">
    <text evidence="1">The sequence shown here is derived from an EMBL/GenBank/DDBJ whole genome shotgun (WGS) entry which is preliminary data.</text>
</comment>
<name>A0ABT5HT51_9CAUL</name>
<sequence length="79" mass="8574">MKNKLTDLNNHLFAQLERLGDENLTPDQIETEARRGEAIVGIADQIVKNANLQLQAAKLAAEYGSSPEPYLPLLKGAGS</sequence>
<dbReference type="Proteomes" id="UP001214854">
    <property type="component" value="Unassembled WGS sequence"/>
</dbReference>
<evidence type="ECO:0008006" key="3">
    <source>
        <dbReference type="Google" id="ProtNLM"/>
    </source>
</evidence>
<organism evidence="1 2">
    <name type="scientific">Asticcacaulis aquaticus</name>
    <dbReference type="NCBI Taxonomy" id="2984212"/>
    <lineage>
        <taxon>Bacteria</taxon>
        <taxon>Pseudomonadati</taxon>
        <taxon>Pseudomonadota</taxon>
        <taxon>Alphaproteobacteria</taxon>
        <taxon>Caulobacterales</taxon>
        <taxon>Caulobacteraceae</taxon>
        <taxon>Asticcacaulis</taxon>
    </lineage>
</organism>
<protein>
    <recommendedName>
        <fullName evidence="3">Phage protein</fullName>
    </recommendedName>
</protein>
<evidence type="ECO:0000313" key="2">
    <source>
        <dbReference type="Proteomes" id="UP001214854"/>
    </source>
</evidence>